<keyword evidence="2" id="KW-1133">Transmembrane helix</keyword>
<feature type="transmembrane region" description="Helical" evidence="2">
    <location>
        <begin position="144"/>
        <end position="167"/>
    </location>
</feature>
<keyword evidence="4" id="KW-1185">Reference proteome</keyword>
<protein>
    <submittedName>
        <fullName evidence="3">Uncharacterized protein</fullName>
    </submittedName>
</protein>
<dbReference type="Proteomes" id="UP000683360">
    <property type="component" value="Unassembled WGS sequence"/>
</dbReference>
<comment type="caution">
    <text evidence="3">The sequence shown here is derived from an EMBL/GenBank/DDBJ whole genome shotgun (WGS) entry which is preliminary data.</text>
</comment>
<gene>
    <name evidence="3" type="ORF">MEDL_18796</name>
</gene>
<proteinExistence type="predicted"/>
<name>A0A8S3R896_MYTED</name>
<sequence>MDMEATKTTRNRSKKFESSEITLITELVQQNISIISDKYKSSHGTSSVTSEKKCSESTLPKGSTLKVCVLDPPKKLRLNGPICTKRSKMHTQRRPVTTRKLAVIHHQNPSQRRKRRTSTFTKIAPVLLGCSHQLIPVLLQQVQYVFFCLLCMYFMSSIDITIQVAGLKNNDTRNGNSI</sequence>
<evidence type="ECO:0000256" key="2">
    <source>
        <dbReference type="SAM" id="Phobius"/>
    </source>
</evidence>
<evidence type="ECO:0000313" key="4">
    <source>
        <dbReference type="Proteomes" id="UP000683360"/>
    </source>
</evidence>
<evidence type="ECO:0000256" key="1">
    <source>
        <dbReference type="SAM" id="MobiDB-lite"/>
    </source>
</evidence>
<evidence type="ECO:0000313" key="3">
    <source>
        <dbReference type="EMBL" id="CAG2204369.1"/>
    </source>
</evidence>
<organism evidence="3 4">
    <name type="scientific">Mytilus edulis</name>
    <name type="common">Blue mussel</name>
    <dbReference type="NCBI Taxonomy" id="6550"/>
    <lineage>
        <taxon>Eukaryota</taxon>
        <taxon>Metazoa</taxon>
        <taxon>Spiralia</taxon>
        <taxon>Lophotrochozoa</taxon>
        <taxon>Mollusca</taxon>
        <taxon>Bivalvia</taxon>
        <taxon>Autobranchia</taxon>
        <taxon>Pteriomorphia</taxon>
        <taxon>Mytilida</taxon>
        <taxon>Mytiloidea</taxon>
        <taxon>Mytilidae</taxon>
        <taxon>Mytilinae</taxon>
        <taxon>Mytilus</taxon>
    </lineage>
</organism>
<accession>A0A8S3R896</accession>
<keyword evidence="2" id="KW-0812">Transmembrane</keyword>
<reference evidence="3" key="1">
    <citation type="submission" date="2021-03" db="EMBL/GenBank/DDBJ databases">
        <authorList>
            <person name="Bekaert M."/>
        </authorList>
    </citation>
    <scope>NUCLEOTIDE SEQUENCE</scope>
</reference>
<dbReference type="EMBL" id="CAJPWZ010000944">
    <property type="protein sequence ID" value="CAG2204369.1"/>
    <property type="molecule type" value="Genomic_DNA"/>
</dbReference>
<feature type="region of interest" description="Disordered" evidence="1">
    <location>
        <begin position="39"/>
        <end position="58"/>
    </location>
</feature>
<keyword evidence="2" id="KW-0472">Membrane</keyword>
<dbReference type="AlphaFoldDB" id="A0A8S3R896"/>